<evidence type="ECO:0000313" key="1">
    <source>
        <dbReference type="EMBL" id="PGH11749.1"/>
    </source>
</evidence>
<dbReference type="AlphaFoldDB" id="A0A2B7XS12"/>
<protein>
    <submittedName>
        <fullName evidence="1">Uncharacterized protein</fullName>
    </submittedName>
</protein>
<organism evidence="1 2">
    <name type="scientific">Polytolypa hystricis (strain UAMH7299)</name>
    <dbReference type="NCBI Taxonomy" id="1447883"/>
    <lineage>
        <taxon>Eukaryota</taxon>
        <taxon>Fungi</taxon>
        <taxon>Dikarya</taxon>
        <taxon>Ascomycota</taxon>
        <taxon>Pezizomycotina</taxon>
        <taxon>Eurotiomycetes</taxon>
        <taxon>Eurotiomycetidae</taxon>
        <taxon>Onygenales</taxon>
        <taxon>Onygenales incertae sedis</taxon>
        <taxon>Polytolypa</taxon>
    </lineage>
</organism>
<reference evidence="1 2" key="1">
    <citation type="submission" date="2017-10" db="EMBL/GenBank/DDBJ databases">
        <title>Comparative genomics in systemic dimorphic fungi from Ajellomycetaceae.</title>
        <authorList>
            <person name="Munoz J.F."/>
            <person name="Mcewen J.G."/>
            <person name="Clay O.K."/>
            <person name="Cuomo C.A."/>
        </authorList>
    </citation>
    <scope>NUCLEOTIDE SEQUENCE [LARGE SCALE GENOMIC DNA]</scope>
    <source>
        <strain evidence="1 2">UAMH7299</strain>
    </source>
</reference>
<gene>
    <name evidence="1" type="ORF">AJ80_07010</name>
</gene>
<name>A0A2B7XS12_POLH7</name>
<dbReference type="EMBL" id="PDNA01000128">
    <property type="protein sequence ID" value="PGH11749.1"/>
    <property type="molecule type" value="Genomic_DNA"/>
</dbReference>
<comment type="caution">
    <text evidence="1">The sequence shown here is derived from an EMBL/GenBank/DDBJ whole genome shotgun (WGS) entry which is preliminary data.</text>
</comment>
<accession>A0A2B7XS12</accession>
<sequence length="272" mass="30787">MEYQQLEHCFQLTPRGLLQVIEKLVRDRKAAEETASFALQAVHELENHILELNALLTEAQAAIENLTICNEASNTKPTNQLLPPQATWIVNNTWLSLAANNPLITDIEKKWQRGDTQYALALMDMYNREETNITAEDALRLRLLKSAIFHSIDDPAMSMQLADSVLRECNTRRVNDFVTFRQLGGIAHFLRGKNFLAVRDRRAAYMAFSHAMTAPGYEQQARRMKEVAWLWMVEAGQGQEHKHKEKSGGGYLPASKITASAVCNGDFEEISL</sequence>
<keyword evidence="2" id="KW-1185">Reference proteome</keyword>
<dbReference type="Proteomes" id="UP000224634">
    <property type="component" value="Unassembled WGS sequence"/>
</dbReference>
<evidence type="ECO:0000313" key="2">
    <source>
        <dbReference type="Proteomes" id="UP000224634"/>
    </source>
</evidence>
<proteinExistence type="predicted"/>
<dbReference type="OrthoDB" id="4337177at2759"/>